<proteinExistence type="predicted"/>
<name>A0ABQ8T9M1_PERAM</name>
<evidence type="ECO:0000313" key="1">
    <source>
        <dbReference type="EMBL" id="KAJ4443203.1"/>
    </source>
</evidence>
<dbReference type="EMBL" id="JAJSOF020000013">
    <property type="protein sequence ID" value="KAJ4443203.1"/>
    <property type="molecule type" value="Genomic_DNA"/>
</dbReference>
<dbReference type="Proteomes" id="UP001148838">
    <property type="component" value="Unassembled WGS sequence"/>
</dbReference>
<evidence type="ECO:0000313" key="2">
    <source>
        <dbReference type="Proteomes" id="UP001148838"/>
    </source>
</evidence>
<protein>
    <submittedName>
        <fullName evidence="1">Uncharacterized protein</fullName>
    </submittedName>
</protein>
<accession>A0ABQ8T9M1</accession>
<organism evidence="1 2">
    <name type="scientific">Periplaneta americana</name>
    <name type="common">American cockroach</name>
    <name type="synonym">Blatta americana</name>
    <dbReference type="NCBI Taxonomy" id="6978"/>
    <lineage>
        <taxon>Eukaryota</taxon>
        <taxon>Metazoa</taxon>
        <taxon>Ecdysozoa</taxon>
        <taxon>Arthropoda</taxon>
        <taxon>Hexapoda</taxon>
        <taxon>Insecta</taxon>
        <taxon>Pterygota</taxon>
        <taxon>Neoptera</taxon>
        <taxon>Polyneoptera</taxon>
        <taxon>Dictyoptera</taxon>
        <taxon>Blattodea</taxon>
        <taxon>Blattoidea</taxon>
        <taxon>Blattidae</taxon>
        <taxon>Blattinae</taxon>
        <taxon>Periplaneta</taxon>
    </lineage>
</organism>
<sequence length="362" mass="41226">MPVPPSATLHIPFHPSNLFIIDLPLVLVSRTVSHIYMNPHLNAIHLSRDRTRNLEHRRPALYRLRYPGRLKVGILGLKDCKNEEWPGECVSCTYTTADGSILLDDRFITGKMGVILSLHHMSRLTISEPLIFDKPPLLANEGYNSSSKAGNTGRSLVSFGPRVAGLSVVMRRCVLIIMTPARRFDVTGDKERTPNSHFTRRYVTTEEDQYKLNKQLGSPNSGFKHWTLRPCAVVDLFCNLLNCIQLQSEVKALMLLVGSDQMSAQVQCEKEMTAARISFQKRKAIWKWYCKFENISEIPGTDHTSAAVTLYTFTIEVCEKFARETGVSRSSIQRILRTAKCVYNSRLLYTMNEDNPDRRIEY</sequence>
<keyword evidence="2" id="KW-1185">Reference proteome</keyword>
<reference evidence="1 2" key="1">
    <citation type="journal article" date="2022" name="Allergy">
        <title>Genome assembly and annotation of Periplaneta americana reveal a comprehensive cockroach allergen profile.</title>
        <authorList>
            <person name="Wang L."/>
            <person name="Xiong Q."/>
            <person name="Saelim N."/>
            <person name="Wang L."/>
            <person name="Nong W."/>
            <person name="Wan A.T."/>
            <person name="Shi M."/>
            <person name="Liu X."/>
            <person name="Cao Q."/>
            <person name="Hui J.H.L."/>
            <person name="Sookrung N."/>
            <person name="Leung T.F."/>
            <person name="Tungtrongchitr A."/>
            <person name="Tsui S.K.W."/>
        </authorList>
    </citation>
    <scope>NUCLEOTIDE SEQUENCE [LARGE SCALE GENOMIC DNA]</scope>
    <source>
        <strain evidence="1">PWHHKU_190912</strain>
    </source>
</reference>
<comment type="caution">
    <text evidence="1">The sequence shown here is derived from an EMBL/GenBank/DDBJ whole genome shotgun (WGS) entry which is preliminary data.</text>
</comment>
<gene>
    <name evidence="1" type="ORF">ANN_04870</name>
</gene>